<dbReference type="Proteomes" id="UP000070168">
    <property type="component" value="Unassembled WGS sequence"/>
</dbReference>
<dbReference type="Gene3D" id="2.40.50.40">
    <property type="match status" value="1"/>
</dbReference>
<dbReference type="OrthoDB" id="3647690at2759"/>
<dbReference type="SUPFAM" id="SSF54160">
    <property type="entry name" value="Chromo domain-like"/>
    <property type="match status" value="1"/>
</dbReference>
<feature type="region of interest" description="Disordered" evidence="2">
    <location>
        <begin position="475"/>
        <end position="506"/>
    </location>
</feature>
<feature type="compositionally biased region" description="Basic and acidic residues" evidence="2">
    <location>
        <begin position="125"/>
        <end position="136"/>
    </location>
</feature>
<dbReference type="Gene3D" id="3.40.50.12360">
    <property type="match status" value="1"/>
</dbReference>
<dbReference type="OMA" id="TTHSIEH"/>
<feature type="compositionally biased region" description="Gly residues" evidence="2">
    <location>
        <begin position="1131"/>
        <end position="1144"/>
    </location>
</feature>
<dbReference type="InterPro" id="IPR021006">
    <property type="entry name" value="Hda2/3"/>
</dbReference>
<evidence type="ECO:0000256" key="1">
    <source>
        <dbReference type="ARBA" id="ARBA00011353"/>
    </source>
</evidence>
<feature type="compositionally biased region" description="Low complexity" evidence="2">
    <location>
        <begin position="1027"/>
        <end position="1036"/>
    </location>
</feature>
<dbReference type="STRING" id="5078.A0A135LKZ6"/>
<feature type="region of interest" description="Disordered" evidence="2">
    <location>
        <begin position="1"/>
        <end position="46"/>
    </location>
</feature>
<feature type="compositionally biased region" description="Low complexity" evidence="2">
    <location>
        <begin position="822"/>
        <end position="832"/>
    </location>
</feature>
<accession>A0A135LKZ6</accession>
<feature type="region of interest" description="Disordered" evidence="2">
    <location>
        <begin position="1015"/>
        <end position="1056"/>
    </location>
</feature>
<reference evidence="3 4" key="1">
    <citation type="journal article" date="2016" name="BMC Genomics">
        <title>Genome sequencing and secondary metabolism of the postharvest pathogen Penicillium griseofulvum.</title>
        <authorList>
            <person name="Banani H."/>
            <person name="Marcet-Houben M."/>
            <person name="Ballester A.R."/>
            <person name="Abbruscato P."/>
            <person name="Gonzalez-Candelas L."/>
            <person name="Gabaldon T."/>
            <person name="Spadaro D."/>
        </authorList>
    </citation>
    <scope>NUCLEOTIDE SEQUENCE [LARGE SCALE GENOMIC DNA]</scope>
    <source>
        <strain evidence="3 4">PG3</strain>
    </source>
</reference>
<comment type="caution">
    <text evidence="3">The sequence shown here is derived from an EMBL/GenBank/DDBJ whole genome shotgun (WGS) entry which is preliminary data.</text>
</comment>
<feature type="region of interest" description="Disordered" evidence="2">
    <location>
        <begin position="384"/>
        <end position="405"/>
    </location>
</feature>
<evidence type="ECO:0000256" key="2">
    <source>
        <dbReference type="SAM" id="MobiDB-lite"/>
    </source>
</evidence>
<organism evidence="3 4">
    <name type="scientific">Penicillium patulum</name>
    <name type="common">Penicillium griseofulvum</name>
    <dbReference type="NCBI Taxonomy" id="5078"/>
    <lineage>
        <taxon>Eukaryota</taxon>
        <taxon>Fungi</taxon>
        <taxon>Dikarya</taxon>
        <taxon>Ascomycota</taxon>
        <taxon>Pezizomycotina</taxon>
        <taxon>Eurotiomycetes</taxon>
        <taxon>Eurotiomycetidae</taxon>
        <taxon>Eurotiales</taxon>
        <taxon>Aspergillaceae</taxon>
        <taxon>Penicillium</taxon>
    </lineage>
</organism>
<dbReference type="RefSeq" id="XP_040648134.1">
    <property type="nucleotide sequence ID" value="XM_040793279.1"/>
</dbReference>
<feature type="compositionally biased region" description="Polar residues" evidence="2">
    <location>
        <begin position="858"/>
        <end position="874"/>
    </location>
</feature>
<feature type="region of interest" description="Disordered" evidence="2">
    <location>
        <begin position="822"/>
        <end position="875"/>
    </location>
</feature>
<dbReference type="InterPro" id="IPR038609">
    <property type="entry name" value="HDA1_su2/3_sf"/>
</dbReference>
<feature type="region of interest" description="Disordered" evidence="2">
    <location>
        <begin position="1101"/>
        <end position="1155"/>
    </location>
</feature>
<gene>
    <name evidence="3" type="ORF">PGRI_055660</name>
</gene>
<dbReference type="GO" id="GO:0070823">
    <property type="term" value="C:HDA1 complex"/>
    <property type="evidence" value="ECO:0007669"/>
    <property type="project" value="InterPro"/>
</dbReference>
<dbReference type="AlphaFoldDB" id="A0A135LKZ6"/>
<comment type="subunit">
    <text evidence="1">Component of the NuA4 histone acetyltransferase complex.</text>
</comment>
<evidence type="ECO:0000313" key="3">
    <source>
        <dbReference type="EMBL" id="KXG49598.1"/>
    </source>
</evidence>
<feature type="compositionally biased region" description="Basic and acidic residues" evidence="2">
    <location>
        <begin position="1"/>
        <end position="19"/>
    </location>
</feature>
<keyword evidence="4" id="KW-1185">Reference proteome</keyword>
<protein>
    <submittedName>
        <fullName evidence="3">Histone deacetylase complex, subunit 2/3</fullName>
    </submittedName>
</protein>
<feature type="compositionally biased region" description="Low complexity" evidence="2">
    <location>
        <begin position="1107"/>
        <end position="1118"/>
    </location>
</feature>
<proteinExistence type="predicted"/>
<dbReference type="InterPro" id="IPR016197">
    <property type="entry name" value="Chromo-like_dom_sf"/>
</dbReference>
<dbReference type="Pfam" id="PF11496">
    <property type="entry name" value="HDA2-3"/>
    <property type="match status" value="1"/>
</dbReference>
<feature type="compositionally biased region" description="Basic and acidic residues" evidence="2">
    <location>
        <begin position="840"/>
        <end position="851"/>
    </location>
</feature>
<name>A0A135LKZ6_PENPA</name>
<feature type="compositionally biased region" description="Basic and acidic residues" evidence="2">
    <location>
        <begin position="1039"/>
        <end position="1055"/>
    </location>
</feature>
<feature type="region of interest" description="Disordered" evidence="2">
    <location>
        <begin position="942"/>
        <end position="969"/>
    </location>
</feature>
<feature type="region of interest" description="Disordered" evidence="2">
    <location>
        <begin position="123"/>
        <end position="150"/>
    </location>
</feature>
<evidence type="ECO:0000313" key="4">
    <source>
        <dbReference type="Proteomes" id="UP000070168"/>
    </source>
</evidence>
<sequence>MMFREQPQRKLDSHHRINADRPPAATVIISDSSESSDGSDSDDQEWPIKCILRETDTEYLIDWEGPYDPTWEPKANASELAVQVWNREKARRSRERNRKLTREGITKSPIVIEVSSLSPEAIIDLGDHSPFDKESNETEQSDTDYDNCSSASSSLFVRQEGLPELVDSLRSQYIEASGCFYRTSSPPRSLSESSPPLEAVSTNSLSQATAAFFEYIPESSFPPEDLQPGEWDDEIVFDTQQRDPTCDSKADLVNRCSSHRQYSAETNGVIELSHPITPGLGLGSKVIEIAETPAQPPGLEAASDLSWLGSFPVDNPPSHNNLISRPLASCGSVVRDSEFVQSTYLSSIPETVLQQLSQYPEQLGADGFTRPVFSSSNLLEEELSAETMEDKQPKLSDPSLSDAPLDRYDQLPGSTPVEKIRNAWAQLNDEHHSELSQTANAVETPSSVGDIEASVPVSIPETTAPLSVRADTDSFSHSHTAVHHGHSESLLPPSELAHGGHMTQHSLQTIHPSALTVTDMDEVTPGSVHLGPSEFAVTLPMDSRVKDDYERVLSDAATNIRQFFDSFQSNTQISESEREVLHAQMREVIARLSNVSTHPDLNITDHLKDPDPDLAKEAAWAEYSSAKFLLLGHLMDIVGTHELHLILAVEDEKKQTVLERYLQGKGFTYTRPREEMGSIMEVSLAKGSLSFGIHSNETVRELYKPPSAIFALDSYFRPKSPSVQHIRTTYARNGNLLPVIWFLVANTGEHIERCLPESPEPDRLRLLVHYIARLHDEVGDLQDDALGVHEDAEEILGYLLGSVAGWPLPTIEPLNLVSLEELECESSPSSDEATQPAQKRTLDHEPEEHSSKRARVGTQENSQLTESTKPPSQTLDRDLQSLEKNLMQMKHIHATETAQFHAELSQAYSRCQEMEKALGILQHRYESRTKELHATRLERDRMNENKPSLEQRVEKQKETISSLKEERTELKRELDEARQALKDGGGSSAELEKAREEIRRLAKENANLERKAEFEKNQAEYTREQYQTASTAAAQSGTESRRLATENEKLKRKAESNAVQLRQLHMKDESARHLARIEELELILATRDEFLRRKEEELREIRKNRPSTRSTSTQPRSPKWAGSRPTSPGIGHNGNGNGGLGGRGSALRYSSEMPF</sequence>
<dbReference type="EMBL" id="LHQR01000048">
    <property type="protein sequence ID" value="KXG49598.1"/>
    <property type="molecule type" value="Genomic_DNA"/>
</dbReference>
<dbReference type="GeneID" id="63708579"/>